<sequence length="61" mass="6845">MHLIKISLLIIILAMQLATFCIAAGKFIYATKLKDRIEYLIIALSGLVGFIFLTNPVMYVI</sequence>
<keyword evidence="3" id="KW-1185">Reference proteome</keyword>
<reference evidence="2 3" key="1">
    <citation type="submission" date="2023-07" db="EMBL/GenBank/DDBJ databases">
        <title>Genomic Encyclopedia of Type Strains, Phase IV (KMG-IV): sequencing the most valuable type-strain genomes for metagenomic binning, comparative biology and taxonomic classification.</title>
        <authorList>
            <person name="Goeker M."/>
        </authorList>
    </citation>
    <scope>NUCLEOTIDE SEQUENCE [LARGE SCALE GENOMIC DNA]</scope>
    <source>
        <strain evidence="2 3">DSM 20694</strain>
    </source>
</reference>
<accession>A0ABT9UXY2</accession>
<dbReference type="RefSeq" id="WP_307488189.1">
    <property type="nucleotide sequence ID" value="NZ_JAUSUF010000020.1"/>
</dbReference>
<keyword evidence="1" id="KW-0812">Transmembrane</keyword>
<dbReference type="EMBL" id="JAUSUF010000020">
    <property type="protein sequence ID" value="MDQ0151174.1"/>
    <property type="molecule type" value="Genomic_DNA"/>
</dbReference>
<evidence type="ECO:0000313" key="2">
    <source>
        <dbReference type="EMBL" id="MDQ0151174.1"/>
    </source>
</evidence>
<organism evidence="2 3">
    <name type="scientific">Eubacterium multiforme</name>
    <dbReference type="NCBI Taxonomy" id="83339"/>
    <lineage>
        <taxon>Bacteria</taxon>
        <taxon>Bacillati</taxon>
        <taxon>Bacillota</taxon>
        <taxon>Clostridia</taxon>
        <taxon>Eubacteriales</taxon>
        <taxon>Eubacteriaceae</taxon>
        <taxon>Eubacterium</taxon>
    </lineage>
</organism>
<evidence type="ECO:0000256" key="1">
    <source>
        <dbReference type="SAM" id="Phobius"/>
    </source>
</evidence>
<name>A0ABT9UXY2_9FIRM</name>
<dbReference type="Proteomes" id="UP001228504">
    <property type="component" value="Unassembled WGS sequence"/>
</dbReference>
<feature type="transmembrane region" description="Helical" evidence="1">
    <location>
        <begin position="6"/>
        <end position="27"/>
    </location>
</feature>
<protein>
    <submittedName>
        <fullName evidence="2">Uncharacterized protein</fullName>
    </submittedName>
</protein>
<proteinExistence type="predicted"/>
<gene>
    <name evidence="2" type="ORF">J2S18_003151</name>
</gene>
<feature type="transmembrane region" description="Helical" evidence="1">
    <location>
        <begin position="39"/>
        <end position="59"/>
    </location>
</feature>
<keyword evidence="1" id="KW-0472">Membrane</keyword>
<evidence type="ECO:0000313" key="3">
    <source>
        <dbReference type="Proteomes" id="UP001228504"/>
    </source>
</evidence>
<keyword evidence="1" id="KW-1133">Transmembrane helix</keyword>
<comment type="caution">
    <text evidence="2">The sequence shown here is derived from an EMBL/GenBank/DDBJ whole genome shotgun (WGS) entry which is preliminary data.</text>
</comment>